<protein>
    <submittedName>
        <fullName evidence="2">Uncharacterized protein</fullName>
    </submittedName>
</protein>
<keyword evidence="3" id="KW-1185">Reference proteome</keyword>
<sequence>MSHPMEMPACSEPMDDDEKATPEELRPSITDEMSNNELAWCKSTSQQDENGPQKSTPSSPRTEPDGWAPDASFDRMDICDDADQVPSECYDYEEPWAMVGGMKNMIAQPADILTLFEGDDDEDERLQAVLQAIERHERGLPASAVSGQGLGAMSESEEVINVEDVCVLDCSDEIWEEILEGTEECPPIWGDEGTDVIGRGESHEDSDVSASGG</sequence>
<gene>
    <name evidence="2" type="ORF">C2857_005291</name>
</gene>
<proteinExistence type="predicted"/>
<dbReference type="AlphaFoldDB" id="A0A7S9KSM9"/>
<name>A0A7S9KSM9_EPIFF</name>
<organism evidence="2 3">
    <name type="scientific">Epichloe festucae (strain Fl1)</name>
    <dbReference type="NCBI Taxonomy" id="877507"/>
    <lineage>
        <taxon>Eukaryota</taxon>
        <taxon>Fungi</taxon>
        <taxon>Dikarya</taxon>
        <taxon>Ascomycota</taxon>
        <taxon>Pezizomycotina</taxon>
        <taxon>Sordariomycetes</taxon>
        <taxon>Hypocreomycetidae</taxon>
        <taxon>Hypocreales</taxon>
        <taxon>Clavicipitaceae</taxon>
        <taxon>Epichloe</taxon>
    </lineage>
</organism>
<feature type="region of interest" description="Disordered" evidence="1">
    <location>
        <begin position="181"/>
        <end position="213"/>
    </location>
</feature>
<reference evidence="2 3" key="1">
    <citation type="journal article" date="2018" name="PLoS Genet.">
        <title>Repeat elements organise 3D genome structure and mediate transcription in the filamentous fungus Epichloe festucae.</title>
        <authorList>
            <person name="Winter D.J."/>
            <person name="Ganley A.R.D."/>
            <person name="Young C.A."/>
            <person name="Liachko I."/>
            <person name="Schardl C.L."/>
            <person name="Dupont P.Y."/>
            <person name="Berry D."/>
            <person name="Ram A."/>
            <person name="Scott B."/>
            <person name="Cox M.P."/>
        </authorList>
    </citation>
    <scope>NUCLEOTIDE SEQUENCE [LARGE SCALE GENOMIC DNA]</scope>
    <source>
        <strain evidence="2 3">Fl1</strain>
    </source>
</reference>
<feature type="region of interest" description="Disordered" evidence="1">
    <location>
        <begin position="1"/>
        <end position="75"/>
    </location>
</feature>
<evidence type="ECO:0000256" key="1">
    <source>
        <dbReference type="SAM" id="MobiDB-lite"/>
    </source>
</evidence>
<accession>A0A7S9KSM9</accession>
<dbReference type="EMBL" id="CP031387">
    <property type="protein sequence ID" value="QPH01092.1"/>
    <property type="molecule type" value="Genomic_DNA"/>
</dbReference>
<feature type="compositionally biased region" description="Polar residues" evidence="1">
    <location>
        <begin position="31"/>
        <end position="61"/>
    </location>
</feature>
<evidence type="ECO:0000313" key="2">
    <source>
        <dbReference type="EMBL" id="QPH01092.1"/>
    </source>
</evidence>
<evidence type="ECO:0000313" key="3">
    <source>
        <dbReference type="Proteomes" id="UP000594364"/>
    </source>
</evidence>
<dbReference type="Proteomes" id="UP000594364">
    <property type="component" value="Chromosome 3"/>
</dbReference>